<dbReference type="InterPro" id="IPR046450">
    <property type="entry name" value="PA_dom_sf"/>
</dbReference>
<evidence type="ECO:0000256" key="7">
    <source>
        <dbReference type="ARBA" id="ARBA00023136"/>
    </source>
</evidence>
<dbReference type="Pfam" id="PF13639">
    <property type="entry name" value="zf-RING_2"/>
    <property type="match status" value="1"/>
</dbReference>
<gene>
    <name evidence="11" type="ORF">P4O66_020269</name>
</gene>
<dbReference type="GO" id="GO:0016020">
    <property type="term" value="C:membrane"/>
    <property type="evidence" value="ECO:0007669"/>
    <property type="project" value="UniProtKB-SubCell"/>
</dbReference>
<evidence type="ECO:0000256" key="3">
    <source>
        <dbReference type="ARBA" id="ARBA00022723"/>
    </source>
</evidence>
<protein>
    <recommendedName>
        <fullName evidence="10">RING-type domain-containing protein</fullName>
    </recommendedName>
</protein>
<dbReference type="AlphaFoldDB" id="A0AAD8ZS62"/>
<sequence>MIRPAPTDVEQSCITTGRDLITINGRYREALHSVAKNRRVFYQLWKKMTKDLTGMQCLTWAWLVLWIFQFQLHPGASIIIWTANVEVSYISTGTNQTVINTCKCGIYGLDSPLQRAFGSVVLPSPDPLACFSNISFTVTQQPWIALIKRGNCSHAEKIRAAQEEGASAVVIYNVDGTGNETSTMSHPGTGSTVAIMIGNVLGTEIANLIKSGTEVYMDIKVAGPHGPVSPLWIYIMSFTFFAITVIILSYFIVIVFKRLYRNQQLRIQQVRHLLDTFDPLRSVTLLWSSLRRSVSERELKKVAEKAIAKLQVRTLRRTDPEIEAEDYSCAVCIDSFKRGDVVTNLPCRHVFHKTCIEPWLLEHHTCPMCKYDILKGEVGVEAGQASSLPPADVRFYPSTVTGSLPATADTLTLHHTDTWLSLDIQAPEAAIQVSDPVYEDLDTRKKEHVYENPTFEQEQQCSDHQGINCQTHQM</sequence>
<feature type="transmembrane region" description="Helical" evidence="9">
    <location>
        <begin position="231"/>
        <end position="256"/>
    </location>
</feature>
<evidence type="ECO:0000256" key="4">
    <source>
        <dbReference type="ARBA" id="ARBA00022771"/>
    </source>
</evidence>
<keyword evidence="7 9" id="KW-0472">Membrane</keyword>
<dbReference type="InterPro" id="IPR013083">
    <property type="entry name" value="Znf_RING/FYVE/PHD"/>
</dbReference>
<dbReference type="FunFam" id="3.30.40.10:FF:000009">
    <property type="entry name" value="E3 ubiquitin-protein ligase RNF130"/>
    <property type="match status" value="1"/>
</dbReference>
<dbReference type="Gene3D" id="3.50.30.30">
    <property type="match status" value="1"/>
</dbReference>
<proteinExistence type="predicted"/>
<dbReference type="SUPFAM" id="SSF52025">
    <property type="entry name" value="PA domain"/>
    <property type="match status" value="1"/>
</dbReference>
<dbReference type="PANTHER" id="PTHR16200">
    <property type="entry name" value="RING ZINC FINGER"/>
    <property type="match status" value="1"/>
</dbReference>
<evidence type="ECO:0000256" key="6">
    <source>
        <dbReference type="ARBA" id="ARBA00022989"/>
    </source>
</evidence>
<evidence type="ECO:0000256" key="8">
    <source>
        <dbReference type="PROSITE-ProRule" id="PRU00175"/>
    </source>
</evidence>
<comment type="caution">
    <text evidence="11">The sequence shown here is derived from an EMBL/GenBank/DDBJ whole genome shotgun (WGS) entry which is preliminary data.</text>
</comment>
<evidence type="ECO:0000256" key="9">
    <source>
        <dbReference type="SAM" id="Phobius"/>
    </source>
</evidence>
<dbReference type="InterPro" id="IPR003137">
    <property type="entry name" value="PA_domain"/>
</dbReference>
<evidence type="ECO:0000259" key="10">
    <source>
        <dbReference type="PROSITE" id="PS50089"/>
    </source>
</evidence>
<dbReference type="Pfam" id="PF02225">
    <property type="entry name" value="PA"/>
    <property type="match status" value="1"/>
</dbReference>
<dbReference type="CDD" id="cd02122">
    <property type="entry name" value="PA_GRAIL_like"/>
    <property type="match status" value="1"/>
</dbReference>
<evidence type="ECO:0000256" key="2">
    <source>
        <dbReference type="ARBA" id="ARBA00022692"/>
    </source>
</evidence>
<keyword evidence="4 8" id="KW-0863">Zinc-finger</keyword>
<dbReference type="SUPFAM" id="SSF57850">
    <property type="entry name" value="RING/U-box"/>
    <property type="match status" value="1"/>
</dbReference>
<organism evidence="11 12">
    <name type="scientific">Electrophorus voltai</name>
    <dbReference type="NCBI Taxonomy" id="2609070"/>
    <lineage>
        <taxon>Eukaryota</taxon>
        <taxon>Metazoa</taxon>
        <taxon>Chordata</taxon>
        <taxon>Craniata</taxon>
        <taxon>Vertebrata</taxon>
        <taxon>Euteleostomi</taxon>
        <taxon>Actinopterygii</taxon>
        <taxon>Neopterygii</taxon>
        <taxon>Teleostei</taxon>
        <taxon>Ostariophysi</taxon>
        <taxon>Gymnotiformes</taxon>
        <taxon>Gymnotoidei</taxon>
        <taxon>Gymnotidae</taxon>
        <taxon>Electrophorus</taxon>
    </lineage>
</organism>
<dbReference type="PROSITE" id="PS50089">
    <property type="entry name" value="ZF_RING_2"/>
    <property type="match status" value="1"/>
</dbReference>
<dbReference type="InterPro" id="IPR001841">
    <property type="entry name" value="Znf_RING"/>
</dbReference>
<keyword evidence="3" id="KW-0479">Metal-binding</keyword>
<evidence type="ECO:0000313" key="12">
    <source>
        <dbReference type="Proteomes" id="UP001239994"/>
    </source>
</evidence>
<accession>A0AAD8ZS62</accession>
<keyword evidence="5" id="KW-0862">Zinc</keyword>
<keyword evidence="12" id="KW-1185">Reference proteome</keyword>
<name>A0AAD8ZS62_9TELE</name>
<dbReference type="SMART" id="SM00184">
    <property type="entry name" value="RING"/>
    <property type="match status" value="1"/>
</dbReference>
<dbReference type="FunFam" id="3.50.30.30:FF:000003">
    <property type="entry name" value="E3 ubiquitin-protein ligase RNF128"/>
    <property type="match status" value="1"/>
</dbReference>
<keyword evidence="2 9" id="KW-0812">Transmembrane</keyword>
<evidence type="ECO:0000313" key="11">
    <source>
        <dbReference type="EMBL" id="KAK1804232.1"/>
    </source>
</evidence>
<dbReference type="Proteomes" id="UP001239994">
    <property type="component" value="Unassembled WGS sequence"/>
</dbReference>
<dbReference type="InterPro" id="IPR051073">
    <property type="entry name" value="ZNRF3_Arkadia_E3_ligases"/>
</dbReference>
<comment type="subcellular location">
    <subcellularLocation>
        <location evidence="1">Membrane</location>
    </subcellularLocation>
</comment>
<evidence type="ECO:0000256" key="1">
    <source>
        <dbReference type="ARBA" id="ARBA00004370"/>
    </source>
</evidence>
<evidence type="ECO:0000256" key="5">
    <source>
        <dbReference type="ARBA" id="ARBA00022833"/>
    </source>
</evidence>
<dbReference type="GO" id="GO:0008270">
    <property type="term" value="F:zinc ion binding"/>
    <property type="evidence" value="ECO:0007669"/>
    <property type="project" value="UniProtKB-KW"/>
</dbReference>
<reference evidence="11" key="1">
    <citation type="submission" date="2023-03" db="EMBL/GenBank/DDBJ databases">
        <title>Electrophorus voltai genome.</title>
        <authorList>
            <person name="Bian C."/>
        </authorList>
    </citation>
    <scope>NUCLEOTIDE SEQUENCE</scope>
    <source>
        <strain evidence="11">CB-2022</strain>
        <tissue evidence="11">Muscle</tissue>
    </source>
</reference>
<keyword evidence="6 9" id="KW-1133">Transmembrane helix</keyword>
<dbReference type="EMBL" id="JAROKS010000004">
    <property type="protein sequence ID" value="KAK1804232.1"/>
    <property type="molecule type" value="Genomic_DNA"/>
</dbReference>
<feature type="domain" description="RING-type" evidence="10">
    <location>
        <begin position="329"/>
        <end position="370"/>
    </location>
</feature>
<dbReference type="Gene3D" id="3.30.40.10">
    <property type="entry name" value="Zinc/RING finger domain, C3HC4 (zinc finger)"/>
    <property type="match status" value="1"/>
</dbReference>